<feature type="compositionally biased region" description="Basic residues" evidence="1">
    <location>
        <begin position="492"/>
        <end position="539"/>
    </location>
</feature>
<proteinExistence type="predicted"/>
<feature type="compositionally biased region" description="Low complexity" evidence="1">
    <location>
        <begin position="45"/>
        <end position="59"/>
    </location>
</feature>
<dbReference type="PANTHER" id="PTHR23184:SF9">
    <property type="entry name" value="TETRATRICOPEPTIDE REPEAT PROTEIN 14"/>
    <property type="match status" value="1"/>
</dbReference>
<dbReference type="EMBL" id="HBNR01068983">
    <property type="protein sequence ID" value="CAE4642699.1"/>
    <property type="molecule type" value="Transcribed_RNA"/>
</dbReference>
<accession>A0A7S4SEB7</accession>
<feature type="compositionally biased region" description="Basic residues" evidence="1">
    <location>
        <begin position="375"/>
        <end position="385"/>
    </location>
</feature>
<gene>
    <name evidence="2" type="ORF">AMON00008_LOCUS48845</name>
</gene>
<feature type="compositionally biased region" description="Low complexity" evidence="1">
    <location>
        <begin position="247"/>
        <end position="262"/>
    </location>
</feature>
<feature type="compositionally biased region" description="Low complexity" evidence="1">
    <location>
        <begin position="604"/>
        <end position="614"/>
    </location>
</feature>
<dbReference type="PANTHER" id="PTHR23184">
    <property type="entry name" value="TETRATRICOPEPTIDE REPEAT PROTEIN 14"/>
    <property type="match status" value="1"/>
</dbReference>
<feature type="compositionally biased region" description="Polar residues" evidence="1">
    <location>
        <begin position="210"/>
        <end position="219"/>
    </location>
</feature>
<sequence length="765" mass="83226">MAEDAGAPLAACGARLEELRARFQQARRLNQGGAADDAVVEPREVAASGSTSPSSGSEESCGEEADDARLVEDFLADGTKRDALAALREELARRRSVEAFAKIRAARLASGGGVAAGPRAVRGRGAACYVGIAEAETRTVVPAASPGETLLDSFLRTVSAVRPNEGVGAVDGEEGPSLAVGAESVFAAAAELPLPEATADANVGLNGELSNHVSEQEPQVDQKKVKKKKKKKRRVKKADAQPNLLVEAQAEEAPAKAPADNPAEPPDNPLEAPEEEEAPVVVQKDAVADAPEDEDPGDEKEAARKQKKKKRRAHDKSGGQKEVKKGHKKSKKTAGEKSKHSCQKAGKRKGKHREEKTVDLSEEELSAASSPQRSSRGRRAKRASPKRSSSPKCAVLNKHKDGKHKRERSPEKCKRKSPSEDSSQWPKHTRNKHSKKHGSPQRSPRRSPRCSPRRSPHRSGRRSGRRSQPRSQRCSMHRNRHRSQRRSERRSMCRSRRPSARPSRGRSRQRSRQRSKQQSRQCSPKRSRQRSRRRSRRRSGQPSRQRSQPRSRQRSRRGSGAKRRSPSRKGSRSRSRPLRSRSRSRRREAAAAPAPSRRTKGSSKSRGPGVTVEPLPAPPATEAPPLPAAPPVLATPPAVSKERLAEVARFLPGNRVSLRNLKKNAGFNGQYGTVLAPEENATMAVPGTVRVLLDAGPEVAAKPQNLELIATEAFMAPPVPFAPLPGLEGLQGEEEPVVSDDVNRQEQALERALAEAAMMAESCHA</sequence>
<feature type="compositionally biased region" description="Basic residues" evidence="1">
    <location>
        <begin position="547"/>
        <end position="586"/>
    </location>
</feature>
<protein>
    <submittedName>
        <fullName evidence="2">Uncharacterized protein</fullName>
    </submittedName>
</protein>
<evidence type="ECO:0000313" key="2">
    <source>
        <dbReference type="EMBL" id="CAE4642699.1"/>
    </source>
</evidence>
<feature type="compositionally biased region" description="Basic residues" evidence="1">
    <location>
        <begin position="224"/>
        <end position="236"/>
    </location>
</feature>
<dbReference type="InterPro" id="IPR039190">
    <property type="entry name" value="TTC14"/>
</dbReference>
<feature type="compositionally biased region" description="Basic residues" evidence="1">
    <location>
        <begin position="340"/>
        <end position="351"/>
    </location>
</feature>
<dbReference type="AlphaFoldDB" id="A0A7S4SEB7"/>
<feature type="compositionally biased region" description="Basic residues" evidence="1">
    <location>
        <begin position="427"/>
        <end position="468"/>
    </location>
</feature>
<feature type="compositionally biased region" description="Basic residues" evidence="1">
    <location>
        <begin position="305"/>
        <end position="314"/>
    </location>
</feature>
<feature type="region of interest" description="Disordered" evidence="1">
    <location>
        <begin position="31"/>
        <end position="65"/>
    </location>
</feature>
<feature type="compositionally biased region" description="Basic residues" evidence="1">
    <location>
        <begin position="475"/>
        <end position="484"/>
    </location>
</feature>
<reference evidence="2" key="1">
    <citation type="submission" date="2021-01" db="EMBL/GenBank/DDBJ databases">
        <authorList>
            <person name="Corre E."/>
            <person name="Pelletier E."/>
            <person name="Niang G."/>
            <person name="Scheremetjew M."/>
            <person name="Finn R."/>
            <person name="Kale V."/>
            <person name="Holt S."/>
            <person name="Cochrane G."/>
            <person name="Meng A."/>
            <person name="Brown T."/>
            <person name="Cohen L."/>
        </authorList>
    </citation>
    <scope>NUCLEOTIDE SEQUENCE</scope>
    <source>
        <strain evidence="2">CCMP3105</strain>
    </source>
</reference>
<feature type="compositionally biased region" description="Pro residues" evidence="1">
    <location>
        <begin position="615"/>
        <end position="634"/>
    </location>
</feature>
<organism evidence="2">
    <name type="scientific">Alexandrium monilatum</name>
    <dbReference type="NCBI Taxonomy" id="311494"/>
    <lineage>
        <taxon>Eukaryota</taxon>
        <taxon>Sar</taxon>
        <taxon>Alveolata</taxon>
        <taxon>Dinophyceae</taxon>
        <taxon>Gonyaulacales</taxon>
        <taxon>Pyrocystaceae</taxon>
        <taxon>Alexandrium</taxon>
    </lineage>
</organism>
<evidence type="ECO:0000256" key="1">
    <source>
        <dbReference type="SAM" id="MobiDB-lite"/>
    </source>
</evidence>
<feature type="region of interest" description="Disordered" evidence="1">
    <location>
        <begin position="210"/>
        <end position="634"/>
    </location>
</feature>
<name>A0A7S4SEB7_9DINO</name>